<dbReference type="AlphaFoldDB" id="A0A1X1YHU8"/>
<dbReference type="Proteomes" id="UP000193487">
    <property type="component" value="Unassembled WGS sequence"/>
</dbReference>
<organism evidence="3 4">
    <name type="scientific">Mycobacterium kyorinense</name>
    <dbReference type="NCBI Taxonomy" id="487514"/>
    <lineage>
        <taxon>Bacteria</taxon>
        <taxon>Bacillati</taxon>
        <taxon>Actinomycetota</taxon>
        <taxon>Actinomycetes</taxon>
        <taxon>Mycobacteriales</taxon>
        <taxon>Mycobacteriaceae</taxon>
        <taxon>Mycobacterium</taxon>
    </lineage>
</organism>
<feature type="chain" id="PRO_5010855951" evidence="2">
    <location>
        <begin position="31"/>
        <end position="86"/>
    </location>
</feature>
<comment type="caution">
    <text evidence="3">The sequence shown here is derived from an EMBL/GenBank/DDBJ whole genome shotgun (WGS) entry which is preliminary data.</text>
</comment>
<evidence type="ECO:0000313" key="3">
    <source>
        <dbReference type="EMBL" id="ORW10624.1"/>
    </source>
</evidence>
<keyword evidence="4" id="KW-1185">Reference proteome</keyword>
<feature type="region of interest" description="Disordered" evidence="1">
    <location>
        <begin position="27"/>
        <end position="86"/>
    </location>
</feature>
<gene>
    <name evidence="3" type="ORF">AWC14_19805</name>
</gene>
<name>A0A1X1YHU8_9MYCO</name>
<reference evidence="3 4" key="1">
    <citation type="submission" date="2016-01" db="EMBL/GenBank/DDBJ databases">
        <title>The new phylogeny of the genus Mycobacterium.</title>
        <authorList>
            <person name="Tarcisio F."/>
            <person name="Conor M."/>
            <person name="Antonella G."/>
            <person name="Elisabetta G."/>
            <person name="Giulia F.S."/>
            <person name="Sara T."/>
            <person name="Anna F."/>
            <person name="Clotilde B."/>
            <person name="Roberto B."/>
            <person name="Veronica D.S."/>
            <person name="Fabio R."/>
            <person name="Monica P."/>
            <person name="Olivier J."/>
            <person name="Enrico T."/>
            <person name="Nicola S."/>
        </authorList>
    </citation>
    <scope>NUCLEOTIDE SEQUENCE [LARGE SCALE GENOMIC DNA]</scope>
    <source>
        <strain evidence="3 4">DSM 45166</strain>
    </source>
</reference>
<proteinExistence type="predicted"/>
<feature type="compositionally biased region" description="Basic and acidic residues" evidence="1">
    <location>
        <begin position="55"/>
        <end position="74"/>
    </location>
</feature>
<feature type="signal peptide" evidence="2">
    <location>
        <begin position="1"/>
        <end position="30"/>
    </location>
</feature>
<evidence type="ECO:0000256" key="1">
    <source>
        <dbReference type="SAM" id="MobiDB-lite"/>
    </source>
</evidence>
<accession>A0A1X1YHU8</accession>
<dbReference type="OrthoDB" id="9937459at2"/>
<protein>
    <submittedName>
        <fullName evidence="3">Uncharacterized protein</fullName>
    </submittedName>
</protein>
<dbReference type="EMBL" id="LQPE01000014">
    <property type="protein sequence ID" value="ORW10624.1"/>
    <property type="molecule type" value="Genomic_DNA"/>
</dbReference>
<evidence type="ECO:0000256" key="2">
    <source>
        <dbReference type="SAM" id="SignalP"/>
    </source>
</evidence>
<evidence type="ECO:0000313" key="4">
    <source>
        <dbReference type="Proteomes" id="UP000193487"/>
    </source>
</evidence>
<feature type="compositionally biased region" description="Polar residues" evidence="1">
    <location>
        <begin position="77"/>
        <end position="86"/>
    </location>
</feature>
<dbReference type="RefSeq" id="WP_045376385.1">
    <property type="nucleotide sequence ID" value="NZ_BBKA01000033.1"/>
</dbReference>
<sequence length="86" mass="8815">MDAKRILCASSITAGIGLAGLCGGIATANAAPTPGNSPIATSKSAPAPAPSPSIKLDHHDRKQVLKQDKKELKHNPAQITPTSSHR</sequence>
<keyword evidence="2" id="KW-0732">Signal</keyword>
<feature type="compositionally biased region" description="Low complexity" evidence="1">
    <location>
        <begin position="37"/>
        <end position="46"/>
    </location>
</feature>